<dbReference type="SUPFAM" id="SSF55729">
    <property type="entry name" value="Acyl-CoA N-acyltransferases (Nat)"/>
    <property type="match status" value="1"/>
</dbReference>
<dbReference type="Pfam" id="PF13788">
    <property type="entry name" value="DUF4180"/>
    <property type="match status" value="1"/>
</dbReference>
<proteinExistence type="inferred from homology"/>
<organism evidence="5 6">
    <name type="scientific">Segatella baroniae F0067</name>
    <dbReference type="NCBI Taxonomy" id="1115809"/>
    <lineage>
        <taxon>Bacteria</taxon>
        <taxon>Pseudomonadati</taxon>
        <taxon>Bacteroidota</taxon>
        <taxon>Bacteroidia</taxon>
        <taxon>Bacteroidales</taxon>
        <taxon>Prevotellaceae</taxon>
        <taxon>Segatella</taxon>
    </lineage>
</organism>
<evidence type="ECO:0000256" key="1">
    <source>
        <dbReference type="ARBA" id="ARBA00022679"/>
    </source>
</evidence>
<reference evidence="5 6" key="1">
    <citation type="submission" date="2013-08" db="EMBL/GenBank/DDBJ databases">
        <authorList>
            <person name="Durkin A.S."/>
            <person name="Haft D.R."/>
            <person name="McCorrison J."/>
            <person name="Torralba M."/>
            <person name="Gillis M."/>
            <person name="Haft D.H."/>
            <person name="Methe B."/>
            <person name="Sutton G."/>
            <person name="Nelson K.E."/>
        </authorList>
    </citation>
    <scope>NUCLEOTIDE SEQUENCE [LARGE SCALE GENOMIC DNA]</scope>
    <source>
        <strain evidence="5 6">F0067</strain>
    </source>
</reference>
<dbReference type="Gene3D" id="3.40.630.30">
    <property type="match status" value="1"/>
</dbReference>
<comment type="caution">
    <text evidence="5">The sequence shown here is derived from an EMBL/GenBank/DDBJ whole genome shotgun (WGS) entry which is preliminary data.</text>
</comment>
<evidence type="ECO:0000256" key="2">
    <source>
        <dbReference type="ARBA" id="ARBA00023315"/>
    </source>
</evidence>
<dbReference type="GO" id="GO:0008999">
    <property type="term" value="F:protein-N-terminal-alanine acetyltransferase activity"/>
    <property type="evidence" value="ECO:0007669"/>
    <property type="project" value="TreeGrafter"/>
</dbReference>
<dbReference type="GO" id="GO:0005737">
    <property type="term" value="C:cytoplasm"/>
    <property type="evidence" value="ECO:0007669"/>
    <property type="project" value="TreeGrafter"/>
</dbReference>
<keyword evidence="1" id="KW-0808">Transferase</keyword>
<dbReference type="InterPro" id="IPR051531">
    <property type="entry name" value="N-acetyltransferase"/>
</dbReference>
<protein>
    <submittedName>
        <fullName evidence="5">PF13788 domain protein</fullName>
    </submittedName>
</protein>
<evidence type="ECO:0000313" key="5">
    <source>
        <dbReference type="EMBL" id="ERK38608.1"/>
    </source>
</evidence>
<accession>U2QBC4</accession>
<keyword evidence="2" id="KW-0012">Acyltransferase</keyword>
<dbReference type="AlphaFoldDB" id="U2QBC4"/>
<dbReference type="Proteomes" id="UP000016648">
    <property type="component" value="Unassembled WGS sequence"/>
</dbReference>
<feature type="domain" description="N-acetyltransferase" evidence="4">
    <location>
        <begin position="8"/>
        <end position="168"/>
    </location>
</feature>
<dbReference type="Pfam" id="PF13302">
    <property type="entry name" value="Acetyltransf_3"/>
    <property type="match status" value="1"/>
</dbReference>
<evidence type="ECO:0000256" key="3">
    <source>
        <dbReference type="ARBA" id="ARBA00038502"/>
    </source>
</evidence>
<sequence length="321" mass="36630">MELQTKRLLLRAWKESDAEALYKYARNPNVGPIAGWPPHTSVENSREIIKAVLSAPETYAVVLKETGEAVGSIGIMTARSEIHSAKMVDNECEIGYWIGEPYWGQGLIPEAVNELLRYAFENLRQTTVWCGYYDGNKKSKRAQEKCGFVYSHTEENKPVPLLNEVRTEHFTKISQQEWRTTSLVAMNEVDVHKKQQNMKEKSIISHQADGQTFLEVLSEKQFIGCVQDALDLIGEFFGQYYDGIIIHEHNISPHFFELKTRLAGDILQKFSNYRLRLAIVGDWSKYTSHSLAAFIVESNRGRMVNFATSTEEAVALLSRFK</sequence>
<dbReference type="PROSITE" id="PS51186">
    <property type="entry name" value="GNAT"/>
    <property type="match status" value="1"/>
</dbReference>
<dbReference type="PANTHER" id="PTHR43792:SF8">
    <property type="entry name" value="[RIBOSOMAL PROTEIN US5]-ALANINE N-ACETYLTRANSFERASE"/>
    <property type="match status" value="1"/>
</dbReference>
<dbReference type="InterPro" id="IPR025438">
    <property type="entry name" value="DUF4180"/>
</dbReference>
<dbReference type="PATRIC" id="fig|1115809.3.peg.2135"/>
<dbReference type="PANTHER" id="PTHR43792">
    <property type="entry name" value="GNAT FAMILY, PUTATIVE (AFU_ORTHOLOGUE AFUA_3G00765)-RELATED-RELATED"/>
    <property type="match status" value="1"/>
</dbReference>
<comment type="similarity">
    <text evidence="3">Belongs to the acetyltransferase family. RimJ subfamily.</text>
</comment>
<evidence type="ECO:0000313" key="6">
    <source>
        <dbReference type="Proteomes" id="UP000016648"/>
    </source>
</evidence>
<evidence type="ECO:0000259" key="4">
    <source>
        <dbReference type="PROSITE" id="PS51186"/>
    </source>
</evidence>
<dbReference type="InterPro" id="IPR016181">
    <property type="entry name" value="Acyl_CoA_acyltransferase"/>
</dbReference>
<dbReference type="EMBL" id="AWEY01000036">
    <property type="protein sequence ID" value="ERK38608.1"/>
    <property type="molecule type" value="Genomic_DNA"/>
</dbReference>
<keyword evidence="6" id="KW-1185">Reference proteome</keyword>
<name>U2QBC4_9BACT</name>
<dbReference type="InterPro" id="IPR000182">
    <property type="entry name" value="GNAT_dom"/>
</dbReference>
<gene>
    <name evidence="5" type="ORF">HMPREF9135_2090</name>
</gene>